<accession>A0ABY6KZ61</accession>
<proteinExistence type="predicted"/>
<organism evidence="1 2">
    <name type="scientific">Cordylochernes scorpioides</name>
    <dbReference type="NCBI Taxonomy" id="51811"/>
    <lineage>
        <taxon>Eukaryota</taxon>
        <taxon>Metazoa</taxon>
        <taxon>Ecdysozoa</taxon>
        <taxon>Arthropoda</taxon>
        <taxon>Chelicerata</taxon>
        <taxon>Arachnida</taxon>
        <taxon>Pseudoscorpiones</taxon>
        <taxon>Cheliferoidea</taxon>
        <taxon>Chernetidae</taxon>
        <taxon>Cordylochernes</taxon>
    </lineage>
</organism>
<protein>
    <submittedName>
        <fullName evidence="1">Uncharacterized protein</fullName>
    </submittedName>
</protein>
<evidence type="ECO:0000313" key="1">
    <source>
        <dbReference type="EMBL" id="UYV74166.1"/>
    </source>
</evidence>
<keyword evidence="2" id="KW-1185">Reference proteome</keyword>
<name>A0ABY6KZ61_9ARAC</name>
<evidence type="ECO:0000313" key="2">
    <source>
        <dbReference type="Proteomes" id="UP001235939"/>
    </source>
</evidence>
<gene>
    <name evidence="1" type="ORF">LAZ67_11002287</name>
</gene>
<dbReference type="EMBL" id="CP092873">
    <property type="protein sequence ID" value="UYV74166.1"/>
    <property type="molecule type" value="Genomic_DNA"/>
</dbReference>
<sequence length="302" mass="33102">MDVVPGGHLPPARQDLLIPLIGRRPDGGGGVGGWGGLLILLIGRWELGLSNGRRPDGGADLSLSPRAAFSRARDAERRRPGFRRLSGKGLTNRGSEFMLTISISEVQIPNMLKILIGPWTTLEQDLTDWNKTLKFPRHLHLGDLPDLDALLAGDSGGKDQAESPLISSSQEEAKRYRLNFMQDGGFVLAMPYSLGHNGATLGNRSDTVVFDAFSVAGARVFQTGGPHLKRQGWGEKTYHKDGLLLKAKEESGRVVYIPMNGFHRRAKAKTSLEDDDVPIDDTTTKPLFTPQENGRKEWTFAL</sequence>
<reference evidence="1 2" key="1">
    <citation type="submission" date="2022-01" db="EMBL/GenBank/DDBJ databases">
        <title>A chromosomal length assembly of Cordylochernes scorpioides.</title>
        <authorList>
            <person name="Zeh D."/>
            <person name="Zeh J."/>
        </authorList>
    </citation>
    <scope>NUCLEOTIDE SEQUENCE [LARGE SCALE GENOMIC DNA]</scope>
    <source>
        <strain evidence="1">IN4F17</strain>
        <tissue evidence="1">Whole Body</tissue>
    </source>
</reference>
<dbReference type="Proteomes" id="UP001235939">
    <property type="component" value="Chromosome 11"/>
</dbReference>